<proteinExistence type="predicted"/>
<dbReference type="SUPFAM" id="SSF53335">
    <property type="entry name" value="S-adenosyl-L-methionine-dependent methyltransferases"/>
    <property type="match status" value="1"/>
</dbReference>
<dbReference type="OrthoDB" id="2013972at2759"/>
<reference evidence="2 3" key="1">
    <citation type="submission" date="2016-07" db="EMBL/GenBank/DDBJ databases">
        <title>Pervasive Adenine N6-methylation of Active Genes in Fungi.</title>
        <authorList>
            <consortium name="DOE Joint Genome Institute"/>
            <person name="Mondo S.J."/>
            <person name="Dannebaum R.O."/>
            <person name="Kuo R.C."/>
            <person name="Labutti K."/>
            <person name="Haridas S."/>
            <person name="Kuo A."/>
            <person name="Salamov A."/>
            <person name="Ahrendt S.R."/>
            <person name="Lipzen A."/>
            <person name="Sullivan W."/>
            <person name="Andreopoulos W.B."/>
            <person name="Clum A."/>
            <person name="Lindquist E."/>
            <person name="Daum C."/>
            <person name="Ramamoorthy G.K."/>
            <person name="Gryganskyi A."/>
            <person name="Culley D."/>
            <person name="Magnuson J.K."/>
            <person name="James T.Y."/>
            <person name="O'Malley M.A."/>
            <person name="Stajich J.E."/>
            <person name="Spatafora J.W."/>
            <person name="Visel A."/>
            <person name="Grigoriev I.V."/>
        </authorList>
    </citation>
    <scope>NUCLEOTIDE SEQUENCE [LARGE SCALE GENOMIC DNA]</scope>
    <source>
        <strain evidence="2 3">NRRL 1336</strain>
    </source>
</reference>
<accession>A0A1X2J2W7</accession>
<evidence type="ECO:0000313" key="2">
    <source>
        <dbReference type="EMBL" id="ORZ26179.1"/>
    </source>
</evidence>
<dbReference type="Proteomes" id="UP000193560">
    <property type="component" value="Unassembled WGS sequence"/>
</dbReference>
<keyword evidence="3" id="KW-1185">Reference proteome</keyword>
<comment type="caution">
    <text evidence="2">The sequence shown here is derived from an EMBL/GenBank/DDBJ whole genome shotgun (WGS) entry which is preliminary data.</text>
</comment>
<evidence type="ECO:0008006" key="4">
    <source>
        <dbReference type="Google" id="ProtNLM"/>
    </source>
</evidence>
<dbReference type="AlphaFoldDB" id="A0A1X2J2W7"/>
<evidence type="ECO:0000313" key="3">
    <source>
        <dbReference type="Proteomes" id="UP000193560"/>
    </source>
</evidence>
<dbReference type="EMBL" id="MCGE01000001">
    <property type="protein sequence ID" value="ORZ26179.1"/>
    <property type="molecule type" value="Genomic_DNA"/>
</dbReference>
<evidence type="ECO:0000256" key="1">
    <source>
        <dbReference type="SAM" id="MobiDB-lite"/>
    </source>
</evidence>
<organism evidence="2 3">
    <name type="scientific">Absidia repens</name>
    <dbReference type="NCBI Taxonomy" id="90262"/>
    <lineage>
        <taxon>Eukaryota</taxon>
        <taxon>Fungi</taxon>
        <taxon>Fungi incertae sedis</taxon>
        <taxon>Mucoromycota</taxon>
        <taxon>Mucoromycotina</taxon>
        <taxon>Mucoromycetes</taxon>
        <taxon>Mucorales</taxon>
        <taxon>Cunninghamellaceae</taxon>
        <taxon>Absidia</taxon>
    </lineage>
</organism>
<feature type="region of interest" description="Disordered" evidence="1">
    <location>
        <begin position="299"/>
        <end position="330"/>
    </location>
</feature>
<dbReference type="InterPro" id="IPR029063">
    <property type="entry name" value="SAM-dependent_MTases_sf"/>
</dbReference>
<protein>
    <recommendedName>
        <fullName evidence="4">Methyltransferase type 11 domain-containing protein</fullName>
    </recommendedName>
</protein>
<gene>
    <name evidence="2" type="ORF">BCR42DRAFT_401747</name>
</gene>
<dbReference type="Gene3D" id="3.40.50.150">
    <property type="entry name" value="Vaccinia Virus protein VP39"/>
    <property type="match status" value="1"/>
</dbReference>
<name>A0A1X2J2W7_9FUNG</name>
<sequence>MYAATTASQPESPRILFMKDGQLWDDDNDDMDDYCLENDIKNFHQPSSLPCHLHRWSLKHDLLKLALNGLIGCPLEENGGPSDKQVLQIGCGDGTWCADVAMANPRWTVIGMEENGYDHYANTTISTATATAIGSPSIDANNDLYCQHHHHHHHHHHQQQQQSCFGGLSGSHNMLKPKNMRLIRCAPSLLHALQQMPDHVFDLVDGRCLILAYSLDMYRQLVKECWRVCKIGGYVELIEMDMRMYHSKTPMSMGKTVHTLNSEVIHMMESRSLDPRLARRLPDLLEEVIEAASIVATSSSSATSSTDSSTSSSSGPSPPSSSLAKPLSSTNNNNNITAGYTSLPVGVWGGRLGVMFREDVHTLMESVQVWVSQYKDSECRSDKDLENELDEMDNEMEIQRSFMNLHHCYAQKSY</sequence>